<evidence type="ECO:0000313" key="6">
    <source>
        <dbReference type="Proteomes" id="UP000248887"/>
    </source>
</evidence>
<keyword evidence="1" id="KW-0732">Signal</keyword>
<comment type="caution">
    <text evidence="5">The sequence shown here is derived from an EMBL/GenBank/DDBJ whole genome shotgun (WGS) entry which is preliminary data.</text>
</comment>
<dbReference type="InterPro" id="IPR001320">
    <property type="entry name" value="Iontro_rcpt_C"/>
</dbReference>
<dbReference type="SUPFAM" id="SSF53850">
    <property type="entry name" value="Periplasmic binding protein-like II"/>
    <property type="match status" value="1"/>
</dbReference>
<evidence type="ECO:0008006" key="7">
    <source>
        <dbReference type="Google" id="ProtNLM"/>
    </source>
</evidence>
<evidence type="ECO:0000256" key="1">
    <source>
        <dbReference type="ARBA" id="ARBA00022729"/>
    </source>
</evidence>
<keyword evidence="2" id="KW-0472">Membrane</keyword>
<dbReference type="SMART" id="SM00062">
    <property type="entry name" value="PBPb"/>
    <property type="match status" value="1"/>
</dbReference>
<name>A0A2W5T2Q6_ANCNO</name>
<dbReference type="Gene3D" id="3.40.190.10">
    <property type="entry name" value="Periplasmic binding protein-like II"/>
    <property type="match status" value="2"/>
</dbReference>
<evidence type="ECO:0000256" key="2">
    <source>
        <dbReference type="SAM" id="Phobius"/>
    </source>
</evidence>
<dbReference type="PANTHER" id="PTHR35936">
    <property type="entry name" value="MEMBRANE-BOUND LYTIC MUREIN TRANSGLYCOSYLASE F"/>
    <property type="match status" value="1"/>
</dbReference>
<protein>
    <recommendedName>
        <fullName evidence="7">Amino acid ABC transporter substrate-binding protein</fullName>
    </recommendedName>
</protein>
<evidence type="ECO:0000259" key="4">
    <source>
        <dbReference type="SMART" id="SM00079"/>
    </source>
</evidence>
<keyword evidence="2" id="KW-1133">Transmembrane helix</keyword>
<dbReference type="EMBL" id="QFQD01000052">
    <property type="protein sequence ID" value="PZQ81090.1"/>
    <property type="molecule type" value="Genomic_DNA"/>
</dbReference>
<dbReference type="Proteomes" id="UP000248887">
    <property type="component" value="Unassembled WGS sequence"/>
</dbReference>
<dbReference type="GO" id="GO:0015276">
    <property type="term" value="F:ligand-gated monoatomic ion channel activity"/>
    <property type="evidence" value="ECO:0007669"/>
    <property type="project" value="InterPro"/>
</dbReference>
<feature type="domain" description="Solute-binding protein family 3/N-terminal" evidence="3">
    <location>
        <begin position="68"/>
        <end position="288"/>
    </location>
</feature>
<organism evidence="5 6">
    <name type="scientific">Ancylobacter novellus</name>
    <name type="common">Thiobacillus novellus</name>
    <dbReference type="NCBI Taxonomy" id="921"/>
    <lineage>
        <taxon>Bacteria</taxon>
        <taxon>Pseudomonadati</taxon>
        <taxon>Pseudomonadota</taxon>
        <taxon>Alphaproteobacteria</taxon>
        <taxon>Hyphomicrobiales</taxon>
        <taxon>Xanthobacteraceae</taxon>
        <taxon>Ancylobacter</taxon>
    </lineage>
</organism>
<dbReference type="GO" id="GO:0016020">
    <property type="term" value="C:membrane"/>
    <property type="evidence" value="ECO:0007669"/>
    <property type="project" value="InterPro"/>
</dbReference>
<dbReference type="PANTHER" id="PTHR35936:SF17">
    <property type="entry name" value="ARGININE-BINDING EXTRACELLULAR PROTEIN ARTP"/>
    <property type="match status" value="1"/>
</dbReference>
<reference evidence="5 6" key="1">
    <citation type="submission" date="2017-08" db="EMBL/GenBank/DDBJ databases">
        <title>Infants hospitalized years apart are colonized by the same room-sourced microbial strains.</title>
        <authorList>
            <person name="Brooks B."/>
            <person name="Olm M.R."/>
            <person name="Firek B.A."/>
            <person name="Baker R."/>
            <person name="Thomas B.C."/>
            <person name="Morowitz M.J."/>
            <person name="Banfield J.F."/>
        </authorList>
    </citation>
    <scope>NUCLEOTIDE SEQUENCE [LARGE SCALE GENOMIC DNA]</scope>
    <source>
        <strain evidence="5">S2_005_001_R2_27</strain>
    </source>
</reference>
<proteinExistence type="predicted"/>
<evidence type="ECO:0000313" key="5">
    <source>
        <dbReference type="EMBL" id="PZQ81090.1"/>
    </source>
</evidence>
<gene>
    <name evidence="5" type="ORF">DI549_15055</name>
</gene>
<dbReference type="Pfam" id="PF00497">
    <property type="entry name" value="SBP_bac_3"/>
    <property type="match status" value="1"/>
</dbReference>
<accession>A0A2W5T2Q6</accession>
<sequence length="302" mass="32282">MDGDRLDGGAILAQHRGEHERRQSPPRQGRIVNRALPILTRFCVAFLALAIALPMSAASAVSAAAPLVLKAGTFADNRPWAFRGADGRLTGFDVDLARAVATRLGTGIDFQTMPFRDLFPALAAGQIDIALCSITVTAERIKAFDFTQPYYETSQGVVVLKGSRFRSLSDLSGRRVSTAAGTTNEDWLHANSARYGLGAIVPVEGLDQGLALLQTHGADAYFGDLPALLYSLLERPDLAVVERLKVDERYAIALPLGSSLTQRVDAALAALKADGTLATIHRRWFGAAPPPGSPVTTLLPRP</sequence>
<dbReference type="AlphaFoldDB" id="A0A2W5T2Q6"/>
<feature type="domain" description="Ionotropic glutamate receptor C-terminal" evidence="4">
    <location>
        <begin position="68"/>
        <end position="287"/>
    </location>
</feature>
<feature type="transmembrane region" description="Helical" evidence="2">
    <location>
        <begin position="31"/>
        <end position="53"/>
    </location>
</feature>
<dbReference type="InterPro" id="IPR001638">
    <property type="entry name" value="Solute-binding_3/MltF_N"/>
</dbReference>
<evidence type="ECO:0000259" key="3">
    <source>
        <dbReference type="SMART" id="SM00062"/>
    </source>
</evidence>
<dbReference type="CDD" id="cd13530">
    <property type="entry name" value="PBP2_peptides_like"/>
    <property type="match status" value="1"/>
</dbReference>
<dbReference type="SMART" id="SM00079">
    <property type="entry name" value="PBPe"/>
    <property type="match status" value="1"/>
</dbReference>
<keyword evidence="2" id="KW-0812">Transmembrane</keyword>